<feature type="compositionally biased region" description="Low complexity" evidence="1">
    <location>
        <begin position="1"/>
        <end position="18"/>
    </location>
</feature>
<dbReference type="RefSeq" id="XP_018260456.1">
    <property type="nucleotide sequence ID" value="XM_018410646.1"/>
</dbReference>
<keyword evidence="2" id="KW-1133">Transmembrane helix</keyword>
<evidence type="ECO:0000256" key="2">
    <source>
        <dbReference type="SAM" id="Phobius"/>
    </source>
</evidence>
<dbReference type="EMBL" id="KI894035">
    <property type="protein sequence ID" value="OBR82614.1"/>
    <property type="molecule type" value="Genomic_DNA"/>
</dbReference>
<dbReference type="OrthoDB" id="2564292at2759"/>
<keyword evidence="2" id="KW-0472">Membrane</keyword>
<gene>
    <name evidence="3" type="ORF">I303_07376</name>
    <name evidence="4" type="ORF">I303_108297</name>
</gene>
<evidence type="ECO:0000313" key="4">
    <source>
        <dbReference type="EMBL" id="WWC65676.1"/>
    </source>
</evidence>
<organism evidence="3">
    <name type="scientific">Kwoniella dejecticola CBS 10117</name>
    <dbReference type="NCBI Taxonomy" id="1296121"/>
    <lineage>
        <taxon>Eukaryota</taxon>
        <taxon>Fungi</taxon>
        <taxon>Dikarya</taxon>
        <taxon>Basidiomycota</taxon>
        <taxon>Agaricomycotina</taxon>
        <taxon>Tremellomycetes</taxon>
        <taxon>Tremellales</taxon>
        <taxon>Cryptococcaceae</taxon>
        <taxon>Kwoniella</taxon>
    </lineage>
</organism>
<dbReference type="GeneID" id="28971075"/>
<reference evidence="4" key="2">
    <citation type="submission" date="2013-07" db="EMBL/GenBank/DDBJ databases">
        <authorList>
            <consortium name="The Broad Institute Genome Sequencing Platform"/>
            <person name="Cuomo C."/>
            <person name="Litvintseva A."/>
            <person name="Chen Y."/>
            <person name="Heitman J."/>
            <person name="Sun S."/>
            <person name="Springer D."/>
            <person name="Dromer F."/>
            <person name="Young S.K."/>
            <person name="Zeng Q."/>
            <person name="Gargeya S."/>
            <person name="Fitzgerald M."/>
            <person name="Abouelleil A."/>
            <person name="Alvarado L."/>
            <person name="Berlin A.M."/>
            <person name="Chapman S.B."/>
            <person name="Dewar J."/>
            <person name="Goldberg J."/>
            <person name="Griggs A."/>
            <person name="Gujja S."/>
            <person name="Hansen M."/>
            <person name="Howarth C."/>
            <person name="Imamovic A."/>
            <person name="Larimer J."/>
            <person name="McCowan C."/>
            <person name="Murphy C."/>
            <person name="Pearson M."/>
            <person name="Priest M."/>
            <person name="Roberts A."/>
            <person name="Saif S."/>
            <person name="Shea T."/>
            <person name="Sykes S."/>
            <person name="Wortman J."/>
            <person name="Nusbaum C."/>
            <person name="Birren B."/>
        </authorList>
    </citation>
    <scope>NUCLEOTIDE SEQUENCE</scope>
    <source>
        <strain evidence="4">CBS 10117</strain>
    </source>
</reference>
<name>A0A1A5ZXT0_9TREE</name>
<reference evidence="3" key="1">
    <citation type="submission" date="2013-07" db="EMBL/GenBank/DDBJ databases">
        <title>The Genome Sequence of Cryptococcus dejecticola CBS10117.</title>
        <authorList>
            <consortium name="The Broad Institute Genome Sequencing Platform"/>
            <person name="Cuomo C."/>
            <person name="Litvintseva A."/>
            <person name="Chen Y."/>
            <person name="Heitman J."/>
            <person name="Sun S."/>
            <person name="Springer D."/>
            <person name="Dromer F."/>
            <person name="Young S.K."/>
            <person name="Zeng Q."/>
            <person name="Gargeya S."/>
            <person name="Fitzgerald M."/>
            <person name="Abouelleil A."/>
            <person name="Alvarado L."/>
            <person name="Berlin A.M."/>
            <person name="Chapman S.B."/>
            <person name="Dewar J."/>
            <person name="Goldberg J."/>
            <person name="Griggs A."/>
            <person name="Gujja S."/>
            <person name="Hansen M."/>
            <person name="Howarth C."/>
            <person name="Imamovic A."/>
            <person name="Larimer J."/>
            <person name="McCowan C."/>
            <person name="Murphy C."/>
            <person name="Pearson M."/>
            <person name="Priest M."/>
            <person name="Roberts A."/>
            <person name="Saif S."/>
            <person name="Shea T."/>
            <person name="Sykes S."/>
            <person name="Wortman J."/>
            <person name="Nusbaum C."/>
            <person name="Birren B."/>
        </authorList>
    </citation>
    <scope>NUCLEOTIDE SEQUENCE [LARGE SCALE GENOMIC DNA]</scope>
    <source>
        <strain evidence="3">CBS 10117</strain>
    </source>
</reference>
<protein>
    <submittedName>
        <fullName evidence="3">Uncharacterized protein</fullName>
    </submittedName>
</protein>
<feature type="transmembrane region" description="Helical" evidence="2">
    <location>
        <begin position="75"/>
        <end position="91"/>
    </location>
</feature>
<feature type="region of interest" description="Disordered" evidence="1">
    <location>
        <begin position="1"/>
        <end position="47"/>
    </location>
</feature>
<dbReference type="AlphaFoldDB" id="A0A1A5ZXT0"/>
<sequence length="118" mass="12623">MSQPPSGSSSSQPIPTRPRTTRPDRRPILPGPISRSAKAQAQAVLHSPKEVPTVELGGKKSLFQSFRSLNPNTRILFGVIVGIVGIAGLMVDRNVLQDDKAETSPGGISVRMVDRKPS</sequence>
<dbReference type="EMBL" id="CP144540">
    <property type="protein sequence ID" value="WWC65676.1"/>
    <property type="molecule type" value="Genomic_DNA"/>
</dbReference>
<dbReference type="KEGG" id="kdj:28971075"/>
<evidence type="ECO:0000313" key="5">
    <source>
        <dbReference type="Proteomes" id="UP000078595"/>
    </source>
</evidence>
<evidence type="ECO:0000256" key="1">
    <source>
        <dbReference type="SAM" id="MobiDB-lite"/>
    </source>
</evidence>
<keyword evidence="2" id="KW-0812">Transmembrane</keyword>
<reference evidence="4" key="3">
    <citation type="submission" date="2024-02" db="EMBL/GenBank/DDBJ databases">
        <title>Comparative genomics of Cryptococcus and Kwoniella reveals pathogenesis evolution and contrasting modes of karyotype evolution via chromosome fusion or intercentromeric recombination.</title>
        <authorList>
            <person name="Coelho M.A."/>
            <person name="David-Palma M."/>
            <person name="Shea T."/>
            <person name="Bowers K."/>
            <person name="McGinley-Smith S."/>
            <person name="Mohammad A.W."/>
            <person name="Gnirke A."/>
            <person name="Yurkov A.M."/>
            <person name="Nowrousian M."/>
            <person name="Sun S."/>
            <person name="Cuomo C.A."/>
            <person name="Heitman J."/>
        </authorList>
    </citation>
    <scope>NUCLEOTIDE SEQUENCE</scope>
    <source>
        <strain evidence="4">CBS 10117</strain>
    </source>
</reference>
<keyword evidence="5" id="KW-1185">Reference proteome</keyword>
<accession>A0A1A5ZXT0</accession>
<dbReference type="Proteomes" id="UP000078595">
    <property type="component" value="Chromosome 11"/>
</dbReference>
<proteinExistence type="predicted"/>
<dbReference type="VEuPathDB" id="FungiDB:I303_07376"/>
<evidence type="ECO:0000313" key="3">
    <source>
        <dbReference type="EMBL" id="OBR82614.1"/>
    </source>
</evidence>